<reference evidence="9 10" key="1">
    <citation type="submission" date="2024-01" db="EMBL/GenBank/DDBJ databases">
        <title>Pedobacter sp. nov., isolated from fresh soil.</title>
        <authorList>
            <person name="Le N.T.T."/>
        </authorList>
    </citation>
    <scope>NUCLEOTIDE SEQUENCE [LARGE SCALE GENOMIC DNA]</scope>
    <source>
        <strain evidence="9 10">KR3-3</strain>
    </source>
</reference>
<dbReference type="PANTHER" id="PTHR30026:SF20">
    <property type="entry name" value="OUTER MEMBRANE PROTEIN TOLC"/>
    <property type="match status" value="1"/>
</dbReference>
<name>A0ABU7I8Q4_9SPHI</name>
<evidence type="ECO:0000256" key="8">
    <source>
        <dbReference type="SAM" id="SignalP"/>
    </source>
</evidence>
<feature type="chain" id="PRO_5046630617" evidence="8">
    <location>
        <begin position="21"/>
        <end position="448"/>
    </location>
</feature>
<dbReference type="PANTHER" id="PTHR30026">
    <property type="entry name" value="OUTER MEMBRANE PROTEIN TOLC"/>
    <property type="match status" value="1"/>
</dbReference>
<proteinExistence type="inferred from homology"/>
<comment type="similarity">
    <text evidence="2">Belongs to the outer membrane factor (OMF) (TC 1.B.17) family.</text>
</comment>
<keyword evidence="4" id="KW-1134">Transmembrane beta strand</keyword>
<dbReference type="SUPFAM" id="SSF56954">
    <property type="entry name" value="Outer membrane efflux proteins (OEP)"/>
    <property type="match status" value="1"/>
</dbReference>
<keyword evidence="5" id="KW-0812">Transmembrane</keyword>
<dbReference type="Pfam" id="PF02321">
    <property type="entry name" value="OEP"/>
    <property type="match status" value="2"/>
</dbReference>
<evidence type="ECO:0000256" key="3">
    <source>
        <dbReference type="ARBA" id="ARBA00022448"/>
    </source>
</evidence>
<evidence type="ECO:0000256" key="6">
    <source>
        <dbReference type="ARBA" id="ARBA00023136"/>
    </source>
</evidence>
<dbReference type="InterPro" id="IPR051906">
    <property type="entry name" value="TolC-like"/>
</dbReference>
<evidence type="ECO:0000256" key="4">
    <source>
        <dbReference type="ARBA" id="ARBA00022452"/>
    </source>
</evidence>
<dbReference type="RefSeq" id="WP_330108176.1">
    <property type="nucleotide sequence ID" value="NZ_JAZDQT010000002.1"/>
</dbReference>
<evidence type="ECO:0000256" key="2">
    <source>
        <dbReference type="ARBA" id="ARBA00007613"/>
    </source>
</evidence>
<dbReference type="InterPro" id="IPR003423">
    <property type="entry name" value="OMP_efflux"/>
</dbReference>
<keyword evidence="7" id="KW-0998">Cell outer membrane</keyword>
<gene>
    <name evidence="9" type="ORF">VRU48_12120</name>
</gene>
<comment type="caution">
    <text evidence="9">The sequence shown here is derived from an EMBL/GenBank/DDBJ whole genome shotgun (WGS) entry which is preliminary data.</text>
</comment>
<dbReference type="EMBL" id="JAZDQT010000002">
    <property type="protein sequence ID" value="MEE1945857.1"/>
    <property type="molecule type" value="Genomic_DNA"/>
</dbReference>
<sequence length="448" mass="49702">MKPQLYILLFCLSWIIPAQAQQKDTTASFSLQEAISFALTHQVDVKNAKIDEQIASNTVKKTFGIGLPQVSASADFNDFLKVATSLVPAIFFDKDAAPGTFIPVQFGVKYNSTAGINASQLLFDGTYLVGLRASKTYKELSTKNSARTRIETAVAVTKAYYSVLVSGEQLTLLDANIASLKKSLNDTEAMFKNGFAEKIDADRLSVLYNNAQTERENVVRMLALNLNLLKFQMGLTVNSNLTLKDKIGEINVDQTPVLSDSSAYHKRIEYSILQTQLKLNELDVKRYKSAFLPSLSAFGSYSLSFQNDRFADLYDKNFPTSVIGLKLSIPIISGGQKLYDVRNAKLEVLKTQNNINNLANSINLEVSQAQTNFLNGQKSLQNQKRNMALAQEVLRVTKIKYEQGVGTNLEVTTAETSLKEAQNNYINALYDMLINKVNLDKALGNINY</sequence>
<keyword evidence="8" id="KW-0732">Signal</keyword>
<evidence type="ECO:0000256" key="1">
    <source>
        <dbReference type="ARBA" id="ARBA00004442"/>
    </source>
</evidence>
<evidence type="ECO:0000256" key="5">
    <source>
        <dbReference type="ARBA" id="ARBA00022692"/>
    </source>
</evidence>
<feature type="signal peptide" evidence="8">
    <location>
        <begin position="1"/>
        <end position="20"/>
    </location>
</feature>
<accession>A0ABU7I8Q4</accession>
<keyword evidence="10" id="KW-1185">Reference proteome</keyword>
<evidence type="ECO:0000313" key="10">
    <source>
        <dbReference type="Proteomes" id="UP001336835"/>
    </source>
</evidence>
<organism evidence="9 10">
    <name type="scientific">Pedobacter albus</name>
    <dbReference type="NCBI Taxonomy" id="3113905"/>
    <lineage>
        <taxon>Bacteria</taxon>
        <taxon>Pseudomonadati</taxon>
        <taxon>Bacteroidota</taxon>
        <taxon>Sphingobacteriia</taxon>
        <taxon>Sphingobacteriales</taxon>
        <taxon>Sphingobacteriaceae</taxon>
        <taxon>Pedobacter</taxon>
    </lineage>
</organism>
<keyword evidence="3" id="KW-0813">Transport</keyword>
<evidence type="ECO:0000256" key="7">
    <source>
        <dbReference type="ARBA" id="ARBA00023237"/>
    </source>
</evidence>
<dbReference type="Gene3D" id="1.20.1600.10">
    <property type="entry name" value="Outer membrane efflux proteins (OEP)"/>
    <property type="match status" value="1"/>
</dbReference>
<protein>
    <submittedName>
        <fullName evidence="9">TolC family protein</fullName>
    </submittedName>
</protein>
<comment type="subcellular location">
    <subcellularLocation>
        <location evidence="1">Cell outer membrane</location>
    </subcellularLocation>
</comment>
<keyword evidence="6" id="KW-0472">Membrane</keyword>
<dbReference type="Proteomes" id="UP001336835">
    <property type="component" value="Unassembled WGS sequence"/>
</dbReference>
<evidence type="ECO:0000313" key="9">
    <source>
        <dbReference type="EMBL" id="MEE1945857.1"/>
    </source>
</evidence>